<dbReference type="GO" id="GO:0000035">
    <property type="term" value="F:acyl binding"/>
    <property type="evidence" value="ECO:0007669"/>
    <property type="project" value="TreeGrafter"/>
</dbReference>
<keyword evidence="12" id="KW-0496">Mitochondrion</keyword>
<keyword evidence="11" id="KW-0443">Lipid metabolism</keyword>
<evidence type="ECO:0000313" key="16">
    <source>
        <dbReference type="EMBL" id="EFA86330.1"/>
    </source>
</evidence>
<dbReference type="PROSITE" id="PS50075">
    <property type="entry name" value="CARRIER"/>
    <property type="match status" value="1"/>
</dbReference>
<dbReference type="Pfam" id="PF00550">
    <property type="entry name" value="PP-binding"/>
    <property type="match status" value="1"/>
</dbReference>
<dbReference type="GeneID" id="31355655"/>
<keyword evidence="5 14" id="KW-0596">Phosphopantetheine</keyword>
<dbReference type="InterPro" id="IPR036736">
    <property type="entry name" value="ACP-like_sf"/>
</dbReference>
<comment type="subcellular location">
    <subcellularLocation>
        <location evidence="1">Mitochondrion</location>
    </subcellularLocation>
</comment>
<keyword evidence="10" id="KW-0249">Electron transport</keyword>
<dbReference type="InterPro" id="IPR009081">
    <property type="entry name" value="PP-bd_ACP"/>
</dbReference>
<keyword evidence="9" id="KW-0809">Transit peptide</keyword>
<evidence type="ECO:0000256" key="11">
    <source>
        <dbReference type="ARBA" id="ARBA00023098"/>
    </source>
</evidence>
<dbReference type="Gene3D" id="1.10.1200.10">
    <property type="entry name" value="ACP-like"/>
    <property type="match status" value="1"/>
</dbReference>
<comment type="function">
    <text evidence="14">Carrier of the growing fatty acid chain in fatty acid biosynthesis.</text>
</comment>
<gene>
    <name evidence="16" type="primary">ndufab1</name>
    <name evidence="16" type="ORF">PPL_00121</name>
</gene>
<keyword evidence="7" id="KW-0597">Phosphoprotein</keyword>
<dbReference type="Proteomes" id="UP000001396">
    <property type="component" value="Unassembled WGS sequence"/>
</dbReference>
<evidence type="ECO:0000256" key="2">
    <source>
        <dbReference type="ARBA" id="ARBA00005194"/>
    </source>
</evidence>
<dbReference type="InterPro" id="IPR003231">
    <property type="entry name" value="ACP"/>
</dbReference>
<dbReference type="PANTHER" id="PTHR20863:SF28">
    <property type="entry name" value="ACYL CARRIER PROTEIN, MITOCHONDRIAL"/>
    <property type="match status" value="1"/>
</dbReference>
<evidence type="ECO:0000256" key="1">
    <source>
        <dbReference type="ARBA" id="ARBA00004173"/>
    </source>
</evidence>
<evidence type="ECO:0000256" key="9">
    <source>
        <dbReference type="ARBA" id="ARBA00022946"/>
    </source>
</evidence>
<feature type="domain" description="Carrier" evidence="15">
    <location>
        <begin position="37"/>
        <end position="111"/>
    </location>
</feature>
<accession>D3AVK7</accession>
<keyword evidence="17" id="KW-1185">Reference proteome</keyword>
<evidence type="ECO:0000256" key="4">
    <source>
        <dbReference type="ARBA" id="ARBA00022448"/>
    </source>
</evidence>
<evidence type="ECO:0000256" key="5">
    <source>
        <dbReference type="ARBA" id="ARBA00022450"/>
    </source>
</evidence>
<dbReference type="HAMAP" id="MF_01217">
    <property type="entry name" value="Acyl_carrier"/>
    <property type="match status" value="1"/>
</dbReference>
<evidence type="ECO:0000256" key="13">
    <source>
        <dbReference type="ARBA" id="ARBA00023160"/>
    </source>
</evidence>
<keyword evidence="8" id="KW-0276">Fatty acid metabolism</keyword>
<keyword evidence="4" id="KW-0813">Transport</keyword>
<comment type="pathway">
    <text evidence="2">Lipid metabolism; fatty acid biosynthesis.</text>
</comment>
<evidence type="ECO:0000256" key="10">
    <source>
        <dbReference type="ARBA" id="ARBA00022982"/>
    </source>
</evidence>
<dbReference type="InParanoid" id="D3AVK7"/>
<dbReference type="OMA" id="RFKTPRD"/>
<dbReference type="AlphaFoldDB" id="D3AVK7"/>
<reference evidence="16 17" key="1">
    <citation type="journal article" date="2011" name="Genome Res.">
        <title>Phylogeny-wide analysis of social amoeba genomes highlights ancient origins for complex intercellular communication.</title>
        <authorList>
            <person name="Heidel A.J."/>
            <person name="Lawal H.M."/>
            <person name="Felder M."/>
            <person name="Schilde C."/>
            <person name="Helps N.R."/>
            <person name="Tunggal B."/>
            <person name="Rivero F."/>
            <person name="John U."/>
            <person name="Schleicher M."/>
            <person name="Eichinger L."/>
            <person name="Platzer M."/>
            <person name="Noegel A.A."/>
            <person name="Schaap P."/>
            <person name="Gloeckner G."/>
        </authorList>
    </citation>
    <scope>NUCLEOTIDE SEQUENCE [LARGE SCALE GENOMIC DNA]</scope>
    <source>
        <strain evidence="17">ATCC 26659 / Pp 5 / PN500</strain>
    </source>
</reference>
<evidence type="ECO:0000256" key="12">
    <source>
        <dbReference type="ARBA" id="ARBA00023128"/>
    </source>
</evidence>
<protein>
    <recommendedName>
        <fullName evidence="14">Acyl carrier protein</fullName>
    </recommendedName>
</protein>
<evidence type="ECO:0000256" key="14">
    <source>
        <dbReference type="RuleBase" id="RU000722"/>
    </source>
</evidence>
<organism evidence="16 17">
    <name type="scientific">Heterostelium pallidum (strain ATCC 26659 / Pp 5 / PN500)</name>
    <name type="common">Cellular slime mold</name>
    <name type="synonym">Polysphondylium pallidum</name>
    <dbReference type="NCBI Taxonomy" id="670386"/>
    <lineage>
        <taxon>Eukaryota</taxon>
        <taxon>Amoebozoa</taxon>
        <taxon>Evosea</taxon>
        <taxon>Eumycetozoa</taxon>
        <taxon>Dictyostelia</taxon>
        <taxon>Acytosteliales</taxon>
        <taxon>Acytosteliaceae</taxon>
        <taxon>Heterostelium</taxon>
    </lineage>
</organism>
<sequence length="114" mass="12814">MLSRSFKSLVQIQRPVLMAGQSSMIRSFSSDHRLSEKEVTDRILEVISKYDKCAGKSVSPSDTFKELELDSLDSADILVAVEEEFGIEIPDEEVDRITSVKDTISYIRKTPTAK</sequence>
<keyword evidence="13 14" id="KW-0275">Fatty acid biosynthesis</keyword>
<dbReference type="RefSeq" id="XP_020438435.1">
    <property type="nucleotide sequence ID" value="XM_020571161.1"/>
</dbReference>
<comment type="caution">
    <text evidence="16">The sequence shown here is derived from an EMBL/GenBank/DDBJ whole genome shotgun (WGS) entry which is preliminary data.</text>
</comment>
<dbReference type="SUPFAM" id="SSF47336">
    <property type="entry name" value="ACP-like"/>
    <property type="match status" value="1"/>
</dbReference>
<dbReference type="EMBL" id="ADBJ01000002">
    <property type="protein sequence ID" value="EFA86330.1"/>
    <property type="molecule type" value="Genomic_DNA"/>
</dbReference>
<dbReference type="STRING" id="670386.D3AVK7"/>
<evidence type="ECO:0000256" key="8">
    <source>
        <dbReference type="ARBA" id="ARBA00022832"/>
    </source>
</evidence>
<dbReference type="GO" id="GO:0005739">
    <property type="term" value="C:mitochondrion"/>
    <property type="evidence" value="ECO:0007669"/>
    <property type="project" value="UniProtKB-SubCell"/>
</dbReference>
<evidence type="ECO:0000256" key="6">
    <source>
        <dbReference type="ARBA" id="ARBA00022516"/>
    </source>
</evidence>
<evidence type="ECO:0000313" key="17">
    <source>
        <dbReference type="Proteomes" id="UP000001396"/>
    </source>
</evidence>
<keyword evidence="6 14" id="KW-0444">Lipid biosynthesis</keyword>
<dbReference type="FunCoup" id="D3AVK7">
    <property type="interactions" value="164"/>
</dbReference>
<comment type="similarity">
    <text evidence="3">Belongs to the acyl carrier protein (ACP) family.</text>
</comment>
<dbReference type="PANTHER" id="PTHR20863">
    <property type="entry name" value="ACYL CARRIER PROTEIN"/>
    <property type="match status" value="1"/>
</dbReference>
<dbReference type="GO" id="GO:0000036">
    <property type="term" value="F:acyl carrier activity"/>
    <property type="evidence" value="ECO:0007669"/>
    <property type="project" value="TreeGrafter"/>
</dbReference>
<evidence type="ECO:0000256" key="3">
    <source>
        <dbReference type="ARBA" id="ARBA00010930"/>
    </source>
</evidence>
<evidence type="ECO:0000259" key="15">
    <source>
        <dbReference type="PROSITE" id="PS50075"/>
    </source>
</evidence>
<name>D3AVK7_HETP5</name>
<evidence type="ECO:0000256" key="7">
    <source>
        <dbReference type="ARBA" id="ARBA00022553"/>
    </source>
</evidence>
<dbReference type="FunFam" id="1.10.1200.10:FF:000003">
    <property type="entry name" value="Acyl carrier protein"/>
    <property type="match status" value="1"/>
</dbReference>
<proteinExistence type="inferred from homology"/>